<proteinExistence type="inferred from homology"/>
<evidence type="ECO:0000256" key="5">
    <source>
        <dbReference type="ARBA" id="ARBA00022737"/>
    </source>
</evidence>
<keyword evidence="3 9" id="KW-0808">Transferase</keyword>
<dbReference type="Proteomes" id="UP000663854">
    <property type="component" value="Unassembled WGS sequence"/>
</dbReference>
<keyword evidence="6 8" id="KW-0802">TPR repeat</keyword>
<evidence type="ECO:0000313" key="10">
    <source>
        <dbReference type="EMBL" id="CAF1088857.1"/>
    </source>
</evidence>
<dbReference type="EMBL" id="CAJNOL010001074">
    <property type="protein sequence ID" value="CAF1280911.1"/>
    <property type="molecule type" value="Genomic_DNA"/>
</dbReference>
<dbReference type="Pfam" id="PF13424">
    <property type="entry name" value="TPR_12"/>
    <property type="match status" value="2"/>
</dbReference>
<dbReference type="InterPro" id="IPR000768">
    <property type="entry name" value="ART"/>
</dbReference>
<comment type="similarity">
    <text evidence="1 9">Belongs to the Arg-specific ADP-ribosyltransferase family.</text>
</comment>
<keyword evidence="5" id="KW-0677">Repeat</keyword>
<feature type="repeat" description="TPR" evidence="8">
    <location>
        <begin position="1053"/>
        <end position="1086"/>
    </location>
</feature>
<dbReference type="InterPro" id="IPR019734">
    <property type="entry name" value="TPR_rpt"/>
</dbReference>
<evidence type="ECO:0000256" key="8">
    <source>
        <dbReference type="PROSITE-ProRule" id="PRU00339"/>
    </source>
</evidence>
<dbReference type="InterPro" id="IPR011990">
    <property type="entry name" value="TPR-like_helical_dom_sf"/>
</dbReference>
<evidence type="ECO:0000256" key="7">
    <source>
        <dbReference type="ARBA" id="ARBA00047597"/>
    </source>
</evidence>
<dbReference type="PROSITE" id="PS50005">
    <property type="entry name" value="TPR"/>
    <property type="match status" value="5"/>
</dbReference>
<evidence type="ECO:0000256" key="9">
    <source>
        <dbReference type="RuleBase" id="RU361228"/>
    </source>
</evidence>
<dbReference type="SUPFAM" id="SSF48452">
    <property type="entry name" value="TPR-like"/>
    <property type="match status" value="6"/>
</dbReference>
<dbReference type="SUPFAM" id="SSF56399">
    <property type="entry name" value="ADP-ribosylation"/>
    <property type="match status" value="1"/>
</dbReference>
<dbReference type="Gene3D" id="3.90.176.10">
    <property type="entry name" value="Toxin ADP-ribosyltransferase, Chain A, domain 1"/>
    <property type="match status" value="1"/>
</dbReference>
<dbReference type="EMBL" id="CAJNOH010000616">
    <property type="protein sequence ID" value="CAF1088857.1"/>
    <property type="molecule type" value="Genomic_DNA"/>
</dbReference>
<gene>
    <name evidence="11" type="ORF">JXQ802_LOCUS28489</name>
    <name evidence="10" type="ORF">PYM288_LOCUS19070</name>
</gene>
<dbReference type="PANTHER" id="PTHR45641:SF19">
    <property type="entry name" value="NEPHROCYSTIN-3"/>
    <property type="match status" value="1"/>
</dbReference>
<dbReference type="PANTHER" id="PTHR45641">
    <property type="entry name" value="TETRATRICOPEPTIDE REPEAT PROTEIN (AFU_ORTHOLOGUE AFUA_6G03870)"/>
    <property type="match status" value="1"/>
</dbReference>
<keyword evidence="9" id="KW-0520">NAD</keyword>
<comment type="catalytic activity">
    <reaction evidence="7 9">
        <text>L-arginyl-[protein] + NAD(+) = N(omega)-(ADP-D-ribosyl)-L-arginyl-[protein] + nicotinamide + H(+)</text>
        <dbReference type="Rhea" id="RHEA:19149"/>
        <dbReference type="Rhea" id="RHEA-COMP:10532"/>
        <dbReference type="Rhea" id="RHEA-COMP:15087"/>
        <dbReference type="ChEBI" id="CHEBI:15378"/>
        <dbReference type="ChEBI" id="CHEBI:17154"/>
        <dbReference type="ChEBI" id="CHEBI:29965"/>
        <dbReference type="ChEBI" id="CHEBI:57540"/>
        <dbReference type="ChEBI" id="CHEBI:142554"/>
        <dbReference type="EC" id="2.4.2.31"/>
    </reaction>
</comment>
<keyword evidence="9" id="KW-0521">NADP</keyword>
<evidence type="ECO:0000313" key="12">
    <source>
        <dbReference type="Proteomes" id="UP000663870"/>
    </source>
</evidence>
<dbReference type="GO" id="GO:0016779">
    <property type="term" value="F:nucleotidyltransferase activity"/>
    <property type="evidence" value="ECO:0007669"/>
    <property type="project" value="UniProtKB-KW"/>
</dbReference>
<accession>A0A815C1E9</accession>
<evidence type="ECO:0000256" key="3">
    <source>
        <dbReference type="ARBA" id="ARBA00022679"/>
    </source>
</evidence>
<dbReference type="GO" id="GO:0106274">
    <property type="term" value="F:NAD+-protein-arginine ADP-ribosyltransferase activity"/>
    <property type="evidence" value="ECO:0007669"/>
    <property type="project" value="UniProtKB-EC"/>
</dbReference>
<feature type="repeat" description="TPR" evidence="8">
    <location>
        <begin position="1095"/>
        <end position="1128"/>
    </location>
</feature>
<keyword evidence="4" id="KW-0548">Nucleotidyltransferase</keyword>
<dbReference type="SMART" id="SM00028">
    <property type="entry name" value="TPR"/>
    <property type="match status" value="22"/>
</dbReference>
<protein>
    <recommendedName>
        <fullName evidence="9">NAD(P)(+)--arginine ADP-ribosyltransferase</fullName>
        <ecNumber evidence="9">2.4.2.31</ecNumber>
    </recommendedName>
    <alternativeName>
        <fullName evidence="9">Mono(ADP-ribosyl)transferase</fullName>
    </alternativeName>
</protein>
<organism evidence="11 12">
    <name type="scientific">Rotaria sordida</name>
    <dbReference type="NCBI Taxonomy" id="392033"/>
    <lineage>
        <taxon>Eukaryota</taxon>
        <taxon>Metazoa</taxon>
        <taxon>Spiralia</taxon>
        <taxon>Gnathifera</taxon>
        <taxon>Rotifera</taxon>
        <taxon>Eurotatoria</taxon>
        <taxon>Bdelloidea</taxon>
        <taxon>Philodinida</taxon>
        <taxon>Philodinidae</taxon>
        <taxon>Rotaria</taxon>
    </lineage>
</organism>
<dbReference type="Pfam" id="PF13181">
    <property type="entry name" value="TPR_8"/>
    <property type="match status" value="2"/>
</dbReference>
<sequence>MTRLITKEEIDESKNVFTFNTDEDLTIIWFDDKIDDEIKTMLEQSHDHVKICYSFDEMILTIDNIRNEKIILIVAGRYSRETLFRIHDNDKIDTIYIFCLNISLYQDLIDEKKYSNLLGIYTEYTSLFSILKQQIYLILKHLSIFNLINSTDKPIRDLEYESCNYLWYQLFRDTLMTMQTETEQCKQQLIDYCRSYYRFNKKYLEEIDIFEQTYVSSDAIRWYTKDSFLYRFVNKALRTEDIEALFRLRYFIKDICKNLKILFDENFEVYQESLESIVVYRGLTLPIKIIDQLKQSVGKYVSTNGFLSTTFKRDVAEMFGANVIFEINIQTDLKNIIYGYIANTSYNLSEDEVLFDLGAIFQIIDMQYKDNKYIISMIGIDNNIDYLKSDYFQIEREYLQDNLIDNILSNINAYSFFGKFLLTIGSNKKAIDYFEELYKNNLSNNNDNTLNEYETYILTGNLADAYAQNGQYDLALKYALISYEIHKNFHNNYSVSIAVSLLRISLIYLINEEIQLTFDYIQQAFQNLSTNVNSQLLAPMHLCLSRCYLKQENYSEALKHCQKSLEKFKETKNSIALSETHYTLAEIYRKQCNYNMTIDHYEKCLSIQKNIYSNYHPLCIRIYFKLAEIYNIIEKYDLSIYYYLQIPNNKQFNDENEHIDMLHNHLACCYLELKQYDLAIEHVKFSLVISEKSLDIERIELSYMLMGDIFEKQQKYDLTLECYEKLVKKSIEYNNYEIMKKARLKYISTMTYLIIEEYERNFENNMKILSEFNDKYLFNENFFIFDDFQKIILSISLIYLRLKNFSLGIEYLQIILTNIEKLFDHNDKYRIIFYLNSRIAWFYEKDEKYHLAINQYKIILSKIEHLDNQNLTVHIIDEAVQSFESIGQLYYQLNEYNLTIENQLEGLEFIKKINDNKYQQEIFDFNYRIANCYVELENFDLALVHYRKCVEIEQQTTINVEESDESLYMYECVGNFYYQNKQYDLAIDSYKKGLNILRITDDPESPIDIVKFNYKIGCCYNMQQNMILFIEHFKIALEIQETNQLNYDKIQNMDMNFQLGWFYQQNQKYDLAIEYFQKMLNIQESLNIDDKSYIADSYVRIGKCYEQKSMFDLSLKFYEKALELYSIIIEPNNLEQKIIADIQWRIGKIYQNQQDWNLSIEYYQNSLKCLNILNIKLIFDLYSKLGFCYQQISNSETMAIDYYKKAIDINPYNNSRIIEFFYQVGICYQKIKDFSNAIQYFKITLEQLNEQAEKDFVKILDIHAQIGFCFCDIEDWNSSMDHCLFAFEIYQGIEMSNTTLIYRLCITIAHCCGQKDMYNLAIEYFEQALKIQEDTNNHNSDKKFEIIYLNNQLGYCYFMSNQYDMAYHYYDKSIETAKKSSYYTQHFSMIDNYEMLGHIYLYYCNKILAINCFNKALKLLESTEPTDLIRLKRIRNSLKKLKYNNDIVMIDVSSL</sequence>
<feature type="repeat" description="TPR" evidence="8">
    <location>
        <begin position="1218"/>
        <end position="1251"/>
    </location>
</feature>
<feature type="repeat" description="TPR" evidence="8">
    <location>
        <begin position="1347"/>
        <end position="1380"/>
    </location>
</feature>
<evidence type="ECO:0000256" key="2">
    <source>
        <dbReference type="ARBA" id="ARBA00022676"/>
    </source>
</evidence>
<dbReference type="Pfam" id="PF01129">
    <property type="entry name" value="ART"/>
    <property type="match status" value="1"/>
</dbReference>
<name>A0A815C1E9_9BILA</name>
<dbReference type="Proteomes" id="UP000663870">
    <property type="component" value="Unassembled WGS sequence"/>
</dbReference>
<evidence type="ECO:0000313" key="11">
    <source>
        <dbReference type="EMBL" id="CAF1280911.1"/>
    </source>
</evidence>
<evidence type="ECO:0000256" key="6">
    <source>
        <dbReference type="ARBA" id="ARBA00022803"/>
    </source>
</evidence>
<keyword evidence="12" id="KW-1185">Reference proteome</keyword>
<evidence type="ECO:0000256" key="1">
    <source>
        <dbReference type="ARBA" id="ARBA00009558"/>
    </source>
</evidence>
<comment type="caution">
    <text evidence="11">The sequence shown here is derived from an EMBL/GenBank/DDBJ whole genome shotgun (WGS) entry which is preliminary data.</text>
</comment>
<keyword evidence="2 9" id="KW-0328">Glycosyltransferase</keyword>
<dbReference type="PROSITE" id="PS51996">
    <property type="entry name" value="TR_MART"/>
    <property type="match status" value="1"/>
</dbReference>
<reference evidence="11" key="1">
    <citation type="submission" date="2021-02" db="EMBL/GenBank/DDBJ databases">
        <authorList>
            <person name="Nowell W R."/>
        </authorList>
    </citation>
    <scope>NUCLEOTIDE SEQUENCE</scope>
</reference>
<dbReference type="Gene3D" id="1.25.40.10">
    <property type="entry name" value="Tetratricopeptide repeat domain"/>
    <property type="match status" value="8"/>
</dbReference>
<evidence type="ECO:0000256" key="4">
    <source>
        <dbReference type="ARBA" id="ARBA00022695"/>
    </source>
</evidence>
<feature type="repeat" description="TPR" evidence="8">
    <location>
        <begin position="578"/>
        <end position="611"/>
    </location>
</feature>
<dbReference type="EC" id="2.4.2.31" evidence="9"/>